<evidence type="ECO:0000259" key="2">
    <source>
        <dbReference type="PROSITE" id="PS51677"/>
    </source>
</evidence>
<dbReference type="Proteomes" id="UP000177876">
    <property type="component" value="Unassembled WGS sequence"/>
</dbReference>
<keyword evidence="1" id="KW-0472">Membrane</keyword>
<comment type="caution">
    <text evidence="3">The sequence shown here is derived from an EMBL/GenBank/DDBJ whole genome shotgun (WGS) entry which is preliminary data.</text>
</comment>
<feature type="domain" description="NodB homology" evidence="2">
    <location>
        <begin position="89"/>
        <end position="267"/>
    </location>
</feature>
<evidence type="ECO:0000256" key="1">
    <source>
        <dbReference type="SAM" id="Phobius"/>
    </source>
</evidence>
<evidence type="ECO:0000313" key="3">
    <source>
        <dbReference type="EMBL" id="OFW59479.1"/>
    </source>
</evidence>
<dbReference type="Gene3D" id="3.20.20.370">
    <property type="entry name" value="Glycoside hydrolase/deacetylase"/>
    <property type="match status" value="1"/>
</dbReference>
<dbReference type="SUPFAM" id="SSF88713">
    <property type="entry name" value="Glycoside hydrolase/deacetylase"/>
    <property type="match status" value="1"/>
</dbReference>
<dbReference type="EMBL" id="MELK01000015">
    <property type="protein sequence ID" value="OFW59479.1"/>
    <property type="molecule type" value="Genomic_DNA"/>
</dbReference>
<organism evidence="3 4">
    <name type="scientific">Candidatus Solincola sediminis</name>
    <dbReference type="NCBI Taxonomy" id="1797199"/>
    <lineage>
        <taxon>Bacteria</taxon>
        <taxon>Bacillati</taxon>
        <taxon>Actinomycetota</taxon>
        <taxon>Candidatus Geothermincolia</taxon>
        <taxon>Candidatus Geothermincolales</taxon>
        <taxon>Candidatus Geothermincolaceae</taxon>
        <taxon>Candidatus Solincola</taxon>
    </lineage>
</organism>
<keyword evidence="1" id="KW-0812">Transmembrane</keyword>
<keyword evidence="1" id="KW-1133">Transmembrane helix</keyword>
<reference evidence="3 4" key="1">
    <citation type="journal article" date="2016" name="Nat. Commun.">
        <title>Thousands of microbial genomes shed light on interconnected biogeochemical processes in an aquifer system.</title>
        <authorList>
            <person name="Anantharaman K."/>
            <person name="Brown C.T."/>
            <person name="Hug L.A."/>
            <person name="Sharon I."/>
            <person name="Castelle C.J."/>
            <person name="Probst A.J."/>
            <person name="Thomas B.C."/>
            <person name="Singh A."/>
            <person name="Wilkins M.J."/>
            <person name="Karaoz U."/>
            <person name="Brodie E.L."/>
            <person name="Williams K.H."/>
            <person name="Hubbard S.S."/>
            <person name="Banfield J.F."/>
        </authorList>
    </citation>
    <scope>NUCLEOTIDE SEQUENCE [LARGE SCALE GENOMIC DNA]</scope>
</reference>
<dbReference type="Pfam" id="PF01522">
    <property type="entry name" value="Polysacc_deac_1"/>
    <property type="match status" value="1"/>
</dbReference>
<evidence type="ECO:0000313" key="4">
    <source>
        <dbReference type="Proteomes" id="UP000177876"/>
    </source>
</evidence>
<dbReference type="STRING" id="1797197.A2Y75_11475"/>
<name>A0A1F2WRJ6_9ACTN</name>
<dbReference type="AlphaFoldDB" id="A0A1F2WRJ6"/>
<dbReference type="InterPro" id="IPR002509">
    <property type="entry name" value="NODB_dom"/>
</dbReference>
<feature type="transmembrane region" description="Helical" evidence="1">
    <location>
        <begin position="21"/>
        <end position="42"/>
    </location>
</feature>
<proteinExistence type="predicted"/>
<sequence>MYEMKKLFPKIIPRKSSIGNIIVMVLVAGTFSCLSGCALNGASAKAPDQGIPLAGDEYHEIDERTRLQDVPIFDPDKPAVIKRGNKDRKMVALTIDDGWSKDDRILNLLEEHAIRCTVFPIGGRGVAEENPDWIERMDADGFEICTHTYSHYKLTDRPEQWVIDDIRKGQDVIAEVTGKRYPYMRPPGGFYDEAVIRAAAENDCYLVLWTSEVGDTRNGITVDQEVNAVLSNLCNGNIILCHFGGINTFNALERLVPEIKACGYEFGTLTELLAP</sequence>
<dbReference type="PANTHER" id="PTHR10587">
    <property type="entry name" value="GLYCOSYL TRANSFERASE-RELATED"/>
    <property type="match status" value="1"/>
</dbReference>
<dbReference type="CDD" id="cd10917">
    <property type="entry name" value="CE4_NodB_like_6s_7s"/>
    <property type="match status" value="1"/>
</dbReference>
<protein>
    <recommendedName>
        <fullName evidence="2">NodB homology domain-containing protein</fullName>
    </recommendedName>
</protein>
<dbReference type="PROSITE" id="PS51677">
    <property type="entry name" value="NODB"/>
    <property type="match status" value="1"/>
</dbReference>
<accession>A0A1F2WRJ6</accession>
<dbReference type="InterPro" id="IPR011330">
    <property type="entry name" value="Glyco_hydro/deAcase_b/a-brl"/>
</dbReference>
<dbReference type="GO" id="GO:0005975">
    <property type="term" value="P:carbohydrate metabolic process"/>
    <property type="evidence" value="ECO:0007669"/>
    <property type="project" value="InterPro"/>
</dbReference>
<gene>
    <name evidence="3" type="ORF">A2Y75_11475</name>
</gene>
<dbReference type="PROSITE" id="PS51257">
    <property type="entry name" value="PROKAR_LIPOPROTEIN"/>
    <property type="match status" value="1"/>
</dbReference>
<dbReference type="InterPro" id="IPR050248">
    <property type="entry name" value="Polysacc_deacetylase_ArnD"/>
</dbReference>
<dbReference type="GO" id="GO:0016810">
    <property type="term" value="F:hydrolase activity, acting on carbon-nitrogen (but not peptide) bonds"/>
    <property type="evidence" value="ECO:0007669"/>
    <property type="project" value="InterPro"/>
</dbReference>